<reference evidence="2 3" key="1">
    <citation type="submission" date="2019-03" db="EMBL/GenBank/DDBJ databases">
        <title>Genomic Encyclopedia of Type Strains, Phase IV (KMG-IV): sequencing the most valuable type-strain genomes for metagenomic binning, comparative biology and taxonomic classification.</title>
        <authorList>
            <person name="Goeker M."/>
        </authorList>
    </citation>
    <scope>NUCLEOTIDE SEQUENCE [LARGE SCALE GENOMIC DNA]</scope>
    <source>
        <strain evidence="2 3">DSM 44496</strain>
    </source>
</reference>
<dbReference type="InterPro" id="IPR016024">
    <property type="entry name" value="ARM-type_fold"/>
</dbReference>
<dbReference type="SUPFAM" id="SSF48371">
    <property type="entry name" value="ARM repeat"/>
    <property type="match status" value="1"/>
</dbReference>
<evidence type="ECO:0000259" key="1">
    <source>
        <dbReference type="PROSITE" id="PS50943"/>
    </source>
</evidence>
<evidence type="ECO:0000313" key="2">
    <source>
        <dbReference type="EMBL" id="TDP33180.1"/>
    </source>
</evidence>
<evidence type="ECO:0000313" key="3">
    <source>
        <dbReference type="Proteomes" id="UP000295087"/>
    </source>
</evidence>
<gene>
    <name evidence="2" type="ORF">DFR75_105418</name>
</gene>
<dbReference type="PROSITE" id="PS50943">
    <property type="entry name" value="HTH_CROC1"/>
    <property type="match status" value="1"/>
</dbReference>
<feature type="domain" description="HTH cro/C1-type" evidence="1">
    <location>
        <begin position="29"/>
        <end position="63"/>
    </location>
</feature>
<organism evidence="2 3">
    <name type="scientific">Nocardia ignorata</name>
    <dbReference type="NCBI Taxonomy" id="145285"/>
    <lineage>
        <taxon>Bacteria</taxon>
        <taxon>Bacillati</taxon>
        <taxon>Actinomycetota</taxon>
        <taxon>Actinomycetes</taxon>
        <taxon>Mycobacteriales</taxon>
        <taxon>Nocardiaceae</taxon>
        <taxon>Nocardia</taxon>
    </lineage>
</organism>
<dbReference type="InterPro" id="IPR011989">
    <property type="entry name" value="ARM-like"/>
</dbReference>
<dbReference type="Proteomes" id="UP000295087">
    <property type="component" value="Unassembled WGS sequence"/>
</dbReference>
<accession>A0A4R6P7Q6</accession>
<dbReference type="Gene3D" id="1.25.10.10">
    <property type="entry name" value="Leucine-rich Repeat Variant"/>
    <property type="match status" value="1"/>
</dbReference>
<proteinExistence type="predicted"/>
<protein>
    <recommendedName>
        <fullName evidence="1">HTH cro/C1-type domain-containing protein</fullName>
    </recommendedName>
</protein>
<dbReference type="InterPro" id="IPR001387">
    <property type="entry name" value="Cro/C1-type_HTH"/>
</dbReference>
<dbReference type="AlphaFoldDB" id="A0A4R6P7Q6"/>
<sequence length="491" mass="54624">MLREYSGEPDIQHTPSFARRLAAHLPKELTPATVNRMETGSAKFDIGRVMAYEQALGCAPGQLLDVFVYLFRLEAAPGAQISWVDHGDGWFYDLLYRICHNGPVSSLDWLQFSIAARLPARGKVFDSTRFSEGVFGRLIEDFRSSFERDERLLREALINLSPHSIPYIAERVNEDPLALFNVVESLGFVQDRQAWAPLLRLCAKLDDGVQGQTLLETVRRWIPRDRRAFDEIRQSAPSLIPYCEHIIEDPTEAYTAREEAIAFLSAGRVAISPRLRKYMHDNRSEIRQLLVEPTAATRTEIIQAVHSYVGKHLASHGPHGRHGATGVPVGLTGMLTDAVFSKYRVQRLGFALALGPLQISAGLAHGAGLALLKDISNEDYGTQRAVLRLMTKLDHPSTHPYFSRFAHTKILDEGVRLTAAWALGTGSGPDDERCLRVLLPGAAVTTRRVIVLAAERRNFPNLLTELVSDRSSVVSVEAAKGLRRLPKPEVS</sequence>
<dbReference type="EMBL" id="SNXK01000005">
    <property type="protein sequence ID" value="TDP33180.1"/>
    <property type="molecule type" value="Genomic_DNA"/>
</dbReference>
<comment type="caution">
    <text evidence="2">The sequence shown here is derived from an EMBL/GenBank/DDBJ whole genome shotgun (WGS) entry which is preliminary data.</text>
</comment>
<name>A0A4R6P7Q6_NOCIG</name>
<keyword evidence="3" id="KW-1185">Reference proteome</keyword>